<evidence type="ECO:0000259" key="4">
    <source>
        <dbReference type="PROSITE" id="PS51379"/>
    </source>
</evidence>
<dbReference type="GO" id="GO:0046872">
    <property type="term" value="F:metal ion binding"/>
    <property type="evidence" value="ECO:0007669"/>
    <property type="project" value="UniProtKB-KW"/>
</dbReference>
<dbReference type="InterPro" id="IPR017896">
    <property type="entry name" value="4Fe4S_Fe-S-bd"/>
</dbReference>
<evidence type="ECO:0000256" key="1">
    <source>
        <dbReference type="ARBA" id="ARBA00022723"/>
    </source>
</evidence>
<organism evidence="5 6">
    <name type="scientific">candidate division WOR-3 bacterium</name>
    <dbReference type="NCBI Taxonomy" id="2052148"/>
    <lineage>
        <taxon>Bacteria</taxon>
        <taxon>Bacteria division WOR-3</taxon>
    </lineage>
</organism>
<evidence type="ECO:0000256" key="3">
    <source>
        <dbReference type="ARBA" id="ARBA00023014"/>
    </source>
</evidence>
<evidence type="ECO:0000313" key="5">
    <source>
        <dbReference type="EMBL" id="MBM3332590.1"/>
    </source>
</evidence>
<keyword evidence="2" id="KW-0408">Iron</keyword>
<dbReference type="PROSITE" id="PS51379">
    <property type="entry name" value="4FE4S_FER_2"/>
    <property type="match status" value="2"/>
</dbReference>
<dbReference type="EMBL" id="VGIR01000105">
    <property type="protein sequence ID" value="MBM3332590.1"/>
    <property type="molecule type" value="Genomic_DNA"/>
</dbReference>
<dbReference type="InterPro" id="IPR007160">
    <property type="entry name" value="DUF362"/>
</dbReference>
<protein>
    <submittedName>
        <fullName evidence="5">DUF362 domain-containing protein</fullName>
    </submittedName>
</protein>
<feature type="domain" description="4Fe-4S ferredoxin-type" evidence="4">
    <location>
        <begin position="328"/>
        <end position="355"/>
    </location>
</feature>
<reference evidence="5" key="1">
    <citation type="submission" date="2019-03" db="EMBL/GenBank/DDBJ databases">
        <title>Lake Tanganyika Metagenome-Assembled Genomes (MAGs).</title>
        <authorList>
            <person name="Tran P."/>
        </authorList>
    </citation>
    <scope>NUCLEOTIDE SEQUENCE</scope>
    <source>
        <strain evidence="5">K_DeepCast_150m_m2_040</strain>
    </source>
</reference>
<dbReference type="InterPro" id="IPR017900">
    <property type="entry name" value="4Fe4S_Fe_S_CS"/>
</dbReference>
<dbReference type="SUPFAM" id="SSF54862">
    <property type="entry name" value="4Fe-4S ferredoxins"/>
    <property type="match status" value="1"/>
</dbReference>
<evidence type="ECO:0000313" key="6">
    <source>
        <dbReference type="Proteomes" id="UP000779900"/>
    </source>
</evidence>
<dbReference type="Proteomes" id="UP000779900">
    <property type="component" value="Unassembled WGS sequence"/>
</dbReference>
<name>A0A937XK53_UNCW3</name>
<dbReference type="AlphaFoldDB" id="A0A937XK53"/>
<gene>
    <name evidence="5" type="ORF">FJY68_12220</name>
</gene>
<evidence type="ECO:0000256" key="2">
    <source>
        <dbReference type="ARBA" id="ARBA00023004"/>
    </source>
</evidence>
<proteinExistence type="predicted"/>
<sequence>MERVLVRKVTDLSADAAEALDSLEYDFAGKRVWVKPNLLGPHPPEHGVTTDPELIRHAVRGLKARGAREICVADNPGGGLQRNVSTYIAPTGAVEASEGCFRGIAERPVSISIKSRFISEITVSRIVTEADVVLNLPVFKTHALTLLTGSIKNLFGIIPGAQKSYLHTVVKSPYEFAELLVDIYQAIPVPVLTVMDALRGMDGQNGPSGGRVLKLGTLLSARNPVALDSVMAMMAGAKPAAIPTNRIASERGLGPTAPDDIEVAGDFAAVPGFKLPSTRVAEMASGVAGSAVYRLLQRRPLFDKRICTRCRRCADNCPVNAIAMSPYPAIDRKKCIMCYCCAELCPEKAMTVPGPLRGLIQNITGR</sequence>
<keyword evidence="3" id="KW-0411">Iron-sulfur</keyword>
<dbReference type="PROSITE" id="PS00198">
    <property type="entry name" value="4FE4S_FER_1"/>
    <property type="match status" value="2"/>
</dbReference>
<keyword evidence="1" id="KW-0479">Metal-binding</keyword>
<dbReference type="Pfam" id="PF13237">
    <property type="entry name" value="Fer4_10"/>
    <property type="match status" value="1"/>
</dbReference>
<accession>A0A937XK53</accession>
<dbReference type="Gene3D" id="3.30.70.20">
    <property type="match status" value="1"/>
</dbReference>
<feature type="domain" description="4Fe-4S ferredoxin-type" evidence="4">
    <location>
        <begin position="298"/>
        <end position="327"/>
    </location>
</feature>
<dbReference type="GO" id="GO:0051536">
    <property type="term" value="F:iron-sulfur cluster binding"/>
    <property type="evidence" value="ECO:0007669"/>
    <property type="project" value="UniProtKB-KW"/>
</dbReference>
<comment type="caution">
    <text evidence="5">The sequence shown here is derived from an EMBL/GenBank/DDBJ whole genome shotgun (WGS) entry which is preliminary data.</text>
</comment>
<dbReference type="Pfam" id="PF04015">
    <property type="entry name" value="DUF362"/>
    <property type="match status" value="1"/>
</dbReference>